<keyword evidence="1" id="KW-1133">Transmembrane helix</keyword>
<name>A0AA42XEV4_ACIJO</name>
<dbReference type="EMBL" id="JAOCLH010000010">
    <property type="protein sequence ID" value="MDH2172170.1"/>
    <property type="molecule type" value="Genomic_DNA"/>
</dbReference>
<evidence type="ECO:0000313" key="3">
    <source>
        <dbReference type="Proteomes" id="UP001162261"/>
    </source>
</evidence>
<proteinExistence type="predicted"/>
<dbReference type="AlphaFoldDB" id="A0AA42XEV4"/>
<accession>A0AA42XEV4</accession>
<evidence type="ECO:0000256" key="1">
    <source>
        <dbReference type="SAM" id="Phobius"/>
    </source>
</evidence>
<gene>
    <name evidence="2" type="ORF">N5J46_06975</name>
</gene>
<dbReference type="Proteomes" id="UP001162261">
    <property type="component" value="Unassembled WGS sequence"/>
</dbReference>
<evidence type="ECO:0000313" key="2">
    <source>
        <dbReference type="EMBL" id="MDH2172170.1"/>
    </source>
</evidence>
<reference evidence="2" key="1">
    <citation type="submission" date="2022-09" db="EMBL/GenBank/DDBJ databases">
        <title>Intensive care unit water sources are persistently colonized with multi-drug resistant bacteria and are the site of extensive horizontal gene transfer of antibiotic resistance genes.</title>
        <authorList>
            <person name="Diorio-Toth L."/>
        </authorList>
    </citation>
    <scope>NUCLEOTIDE SEQUENCE</scope>
    <source>
        <strain evidence="2">GD03649</strain>
    </source>
</reference>
<feature type="transmembrane region" description="Helical" evidence="1">
    <location>
        <begin position="89"/>
        <end position="111"/>
    </location>
</feature>
<feature type="non-terminal residue" evidence="2">
    <location>
        <position position="294"/>
    </location>
</feature>
<comment type="caution">
    <text evidence="2">The sequence shown here is derived from an EMBL/GenBank/DDBJ whole genome shotgun (WGS) entry which is preliminary data.</text>
</comment>
<protein>
    <submittedName>
        <fullName evidence="2">Uncharacterized protein</fullName>
    </submittedName>
</protein>
<sequence>MESSHKALRRGSKIHQLRPYISLYEIIPENNHELLKSIKQHVWAKEYLQVIEVLYQEIFVEDPNFPFGRESNYETFELREKYYTLDLNLLIRIEVFMLALIYQPTPAFIFFGSSGLEIRKEQPHELKNRITRLGFELLYLIDKKNDIENFQSEALTRNVKILIDFLRQEGSHSNRENIFSLNQDLTFDSLTDLNNLLLRLKAFAETGSLKKNLMLSQIYRQRDGGVEPATRLVRASRIEMTKDWGNRSKQLNEAIIYFQKYNKQNILLCRTQIYLVLEKGRVTAEQFQKIFGNI</sequence>
<organism evidence="2 3">
    <name type="scientific">Acinetobacter johnsonii</name>
    <dbReference type="NCBI Taxonomy" id="40214"/>
    <lineage>
        <taxon>Bacteria</taxon>
        <taxon>Pseudomonadati</taxon>
        <taxon>Pseudomonadota</taxon>
        <taxon>Gammaproteobacteria</taxon>
        <taxon>Moraxellales</taxon>
        <taxon>Moraxellaceae</taxon>
        <taxon>Acinetobacter</taxon>
    </lineage>
</organism>
<keyword evidence="1" id="KW-0812">Transmembrane</keyword>
<keyword evidence="1" id="KW-0472">Membrane</keyword>